<organism evidence="3 4">
    <name type="scientific">Aspergillus pseudoustus</name>
    <dbReference type="NCBI Taxonomy" id="1810923"/>
    <lineage>
        <taxon>Eukaryota</taxon>
        <taxon>Fungi</taxon>
        <taxon>Dikarya</taxon>
        <taxon>Ascomycota</taxon>
        <taxon>Pezizomycotina</taxon>
        <taxon>Eurotiomycetes</taxon>
        <taxon>Eurotiomycetidae</taxon>
        <taxon>Eurotiales</taxon>
        <taxon>Aspergillaceae</taxon>
        <taxon>Aspergillus</taxon>
        <taxon>Aspergillus subgen. Nidulantes</taxon>
    </lineage>
</organism>
<feature type="transmembrane region" description="Helical" evidence="1">
    <location>
        <begin position="633"/>
        <end position="652"/>
    </location>
</feature>
<keyword evidence="1" id="KW-0812">Transmembrane</keyword>
<evidence type="ECO:0000313" key="3">
    <source>
        <dbReference type="EMBL" id="KAL2849951.1"/>
    </source>
</evidence>
<gene>
    <name evidence="3" type="ORF">BJY01DRAFT_138957</name>
</gene>
<dbReference type="EMBL" id="JBFXLU010000040">
    <property type="protein sequence ID" value="KAL2849951.1"/>
    <property type="molecule type" value="Genomic_DNA"/>
</dbReference>
<reference evidence="3 4" key="1">
    <citation type="submission" date="2024-07" db="EMBL/GenBank/DDBJ databases">
        <title>Section-level genome sequencing and comparative genomics of Aspergillus sections Usti and Cavernicolus.</title>
        <authorList>
            <consortium name="Lawrence Berkeley National Laboratory"/>
            <person name="Nybo J.L."/>
            <person name="Vesth T.C."/>
            <person name="Theobald S."/>
            <person name="Frisvad J.C."/>
            <person name="Larsen T.O."/>
            <person name="Kjaerboelling I."/>
            <person name="Rothschild-Mancinelli K."/>
            <person name="Lyhne E.K."/>
            <person name="Kogle M.E."/>
            <person name="Barry K."/>
            <person name="Clum A."/>
            <person name="Na H."/>
            <person name="Ledsgaard L."/>
            <person name="Lin J."/>
            <person name="Lipzen A."/>
            <person name="Kuo A."/>
            <person name="Riley R."/>
            <person name="Mondo S."/>
            <person name="Labutti K."/>
            <person name="Haridas S."/>
            <person name="Pangalinan J."/>
            <person name="Salamov A.A."/>
            <person name="Simmons B.A."/>
            <person name="Magnuson J.K."/>
            <person name="Chen J."/>
            <person name="Drula E."/>
            <person name="Henrissat B."/>
            <person name="Wiebenga A."/>
            <person name="Lubbers R.J."/>
            <person name="Gomes A.C."/>
            <person name="Makela M.R."/>
            <person name="Stajich J."/>
            <person name="Grigoriev I.V."/>
            <person name="Mortensen U.H."/>
            <person name="De Vries R.P."/>
            <person name="Baker S.E."/>
            <person name="Andersen M.R."/>
        </authorList>
    </citation>
    <scope>NUCLEOTIDE SEQUENCE [LARGE SCALE GENOMIC DNA]</scope>
    <source>
        <strain evidence="3 4">CBS 123904</strain>
    </source>
</reference>
<proteinExistence type="predicted"/>
<name>A0ABR4KCD0_9EURO</name>
<feature type="transmembrane region" description="Helical" evidence="1">
    <location>
        <begin position="47"/>
        <end position="70"/>
    </location>
</feature>
<dbReference type="InterPro" id="IPR046623">
    <property type="entry name" value="DUF6536"/>
</dbReference>
<keyword evidence="1" id="KW-1133">Transmembrane helix</keyword>
<keyword evidence="1" id="KW-0472">Membrane</keyword>
<feature type="transmembrane region" description="Helical" evidence="1">
    <location>
        <begin position="534"/>
        <end position="554"/>
    </location>
</feature>
<feature type="domain" description="DUF6536" evidence="2">
    <location>
        <begin position="43"/>
        <end position="192"/>
    </location>
</feature>
<feature type="transmembrane region" description="Helical" evidence="1">
    <location>
        <begin position="90"/>
        <end position="112"/>
    </location>
</feature>
<feature type="transmembrane region" description="Helical" evidence="1">
    <location>
        <begin position="468"/>
        <end position="490"/>
    </location>
</feature>
<dbReference type="Proteomes" id="UP001610446">
    <property type="component" value="Unassembled WGS sequence"/>
</dbReference>
<evidence type="ECO:0000313" key="4">
    <source>
        <dbReference type="Proteomes" id="UP001610446"/>
    </source>
</evidence>
<dbReference type="Pfam" id="PF20163">
    <property type="entry name" value="DUF6536"/>
    <property type="match status" value="1"/>
</dbReference>
<evidence type="ECO:0000259" key="2">
    <source>
        <dbReference type="Pfam" id="PF20163"/>
    </source>
</evidence>
<feature type="transmembrane region" description="Helical" evidence="1">
    <location>
        <begin position="152"/>
        <end position="169"/>
    </location>
</feature>
<evidence type="ECO:0000256" key="1">
    <source>
        <dbReference type="SAM" id="Phobius"/>
    </source>
</evidence>
<sequence>MDKLRVFELASLRRNHKPLKQDDVDKAEVPSQKERLGGRLGGWKGTLFLGSITSAIVLILNLVMVLWATLRHPDNRSVLYSGNCGRVKEIGAGIHFLINILSTLLLSASNYAMQCLGAPAREDLDPAHAKGKWLDIGVPSLKNLFKIPKTRSLLWVCLVFSSVPLHIFYNSTVYSTISANSYDVYVANFSFMSLPSTNNISVYDEYTDIIWQIPSAQQLVDQVSKLERLTPQECITAYATSFQSKYGSVVLISDDFAGTNASIDRVDSQTVPTSEDQIEVDPYRWICAERRGATLDHPCSYYISDLQSRDEWIVQGHKVDYCLADNEGEKCTLEFSLPLAIVVIVANFFKAVLIMLALILLNNAPLLTIGDAIASFLRTPDEVTEGESLLSREMVRSRWKQRKLLRFYSSIGKAATFCTFKLRLVNIPVPHNLELGSYSPRPLKDSEDTTAYSADPKRRWSSLSTTRWVICLFTYASSIAICIGLLIHGVTRMESQDGVWTSGLASINTKTMVNTLNWPGGLIPNTLIANIPQLIFSLLYFMCNTILTNMALAAEWDRFAVTRKGLRVSTPPQGQQRRTHFLSLPYRYGVPLITLSALLHWLMSQSIFLVRIVGYRNGERDTGGDTMTVGYSPPAIVIGLCVGVLLPGGLILTGSRRFRSGIPVAGSCSLAIAAACHPRRKGKTKIQYELLKWGAKPSEAGEIGHCAFSDGDVGVPVDGVRYR</sequence>
<feature type="transmembrane region" description="Helical" evidence="1">
    <location>
        <begin position="588"/>
        <end position="613"/>
    </location>
</feature>
<protein>
    <recommendedName>
        <fullName evidence="2">DUF6536 domain-containing protein</fullName>
    </recommendedName>
</protein>
<feature type="transmembrane region" description="Helical" evidence="1">
    <location>
        <begin position="339"/>
        <end position="361"/>
    </location>
</feature>
<keyword evidence="4" id="KW-1185">Reference proteome</keyword>
<comment type="caution">
    <text evidence="3">The sequence shown here is derived from an EMBL/GenBank/DDBJ whole genome shotgun (WGS) entry which is preliminary data.</text>
</comment>
<dbReference type="PANTHER" id="PTHR35395">
    <property type="entry name" value="DUF6536 DOMAIN-CONTAINING PROTEIN"/>
    <property type="match status" value="1"/>
</dbReference>
<accession>A0ABR4KCD0</accession>
<dbReference type="PANTHER" id="PTHR35395:SF1">
    <property type="entry name" value="DUF6536 DOMAIN-CONTAINING PROTEIN"/>
    <property type="match status" value="1"/>
</dbReference>